<dbReference type="RefSeq" id="WP_131015999.1">
    <property type="nucleotide sequence ID" value="NZ_SIRE01000018.1"/>
</dbReference>
<dbReference type="SMART" id="SM00028">
    <property type="entry name" value="TPR"/>
    <property type="match status" value="2"/>
</dbReference>
<accession>A0A4Q9DK47</accession>
<keyword evidence="1" id="KW-0802">TPR repeat</keyword>
<protein>
    <recommendedName>
        <fullName evidence="2">Spore protein YkvP/CgeB glycosyl transferase-like domain-containing protein</fullName>
    </recommendedName>
</protein>
<evidence type="ECO:0000313" key="4">
    <source>
        <dbReference type="Proteomes" id="UP000293142"/>
    </source>
</evidence>
<name>A0A4Q9DK47_9BACL</name>
<evidence type="ECO:0000259" key="2">
    <source>
        <dbReference type="Pfam" id="PF13524"/>
    </source>
</evidence>
<dbReference type="Gene3D" id="1.25.40.10">
    <property type="entry name" value="Tetratricopeptide repeat domain"/>
    <property type="match status" value="1"/>
</dbReference>
<dbReference type="PROSITE" id="PS50005">
    <property type="entry name" value="TPR"/>
    <property type="match status" value="1"/>
</dbReference>
<organism evidence="3 4">
    <name type="scientific">Paenibacillus thalictri</name>
    <dbReference type="NCBI Taxonomy" id="2527873"/>
    <lineage>
        <taxon>Bacteria</taxon>
        <taxon>Bacillati</taxon>
        <taxon>Bacillota</taxon>
        <taxon>Bacilli</taxon>
        <taxon>Bacillales</taxon>
        <taxon>Paenibacillaceae</taxon>
        <taxon>Paenibacillus</taxon>
    </lineage>
</organism>
<dbReference type="InterPro" id="IPR055259">
    <property type="entry name" value="YkvP/CgeB_Glyco_trans-like"/>
</dbReference>
<feature type="domain" description="Spore protein YkvP/CgeB glycosyl transferase-like" evidence="2">
    <location>
        <begin position="196"/>
        <end position="288"/>
    </location>
</feature>
<dbReference type="InterPro" id="IPR019734">
    <property type="entry name" value="TPR_rpt"/>
</dbReference>
<evidence type="ECO:0000313" key="3">
    <source>
        <dbReference type="EMBL" id="TBL75104.1"/>
    </source>
</evidence>
<comment type="caution">
    <text evidence="3">The sequence shown here is derived from an EMBL/GenBank/DDBJ whole genome shotgun (WGS) entry which is preliminary data.</text>
</comment>
<dbReference type="AlphaFoldDB" id="A0A4Q9DK47"/>
<dbReference type="SUPFAM" id="SSF48452">
    <property type="entry name" value="TPR-like"/>
    <property type="match status" value="1"/>
</dbReference>
<sequence>MRYVCIHFTKNFARTFFGAYYDPASIVTAAWDDDSDIRLSDACFTFEQIRKALPADWTPDMIWVWSPEHNGNPAGLFRSGIPVIGLVNDWKTGIEHLQTSAACYDYIFTEQKGVELLRRLGCRNAGYVPLHGFHSALHPREITPGSERDIDVSAFIEPHRLREPDIAYWLKKLCALREQGILVQIHSMPEHSPARMDLMNRSSIVLERSSRGEVSRSAYEAAAAGALLMHEDGNTEAELLWQPFIDYVPYTEANFTALIQTYLQNSAARAAIALSGQTAVREHGSYTRHFELMSTMLQQQLDPESKPAHARFQNRPHELLRAELIQLYSAIKGRTHAQLDRLLAQHPEPAEASEKTWLLNAAGCIRMMRLDEDEVTQKQQAQVLHDSMNDWNAALQHDPAAVIPAFNRLGAMSITGNPDTVLQLFEDFKSRCLNASPARKSFEGLLLPAGMEDVCLERSLILAEYAVMHETINRLCTLLLSKAYAFKGKAHMARSEWQLAYDAYRDSLACRPSSAEARYQLAVAANKLRLPDETANQLKLTLQYAPFHWNAVLNLCSLYRHLGKQEDSKQLAREYRHVALSVPAFEKWLEQLTPYVDNR</sequence>
<evidence type="ECO:0000256" key="1">
    <source>
        <dbReference type="PROSITE-ProRule" id="PRU00339"/>
    </source>
</evidence>
<keyword evidence="4" id="KW-1185">Reference proteome</keyword>
<dbReference type="Proteomes" id="UP000293142">
    <property type="component" value="Unassembled WGS sequence"/>
</dbReference>
<reference evidence="3 4" key="1">
    <citation type="submission" date="2019-02" db="EMBL/GenBank/DDBJ databases">
        <title>Paenibacillus sp. nov., isolated from surface-sterilized tissue of Thalictrum simplex L.</title>
        <authorList>
            <person name="Tuo L."/>
        </authorList>
    </citation>
    <scope>NUCLEOTIDE SEQUENCE [LARGE SCALE GENOMIC DNA]</scope>
    <source>
        <strain evidence="3 4">N2SHLJ1</strain>
    </source>
</reference>
<dbReference type="InterPro" id="IPR011990">
    <property type="entry name" value="TPR-like_helical_dom_sf"/>
</dbReference>
<dbReference type="Pfam" id="PF13524">
    <property type="entry name" value="Glyco_trans_1_2"/>
    <property type="match status" value="1"/>
</dbReference>
<dbReference type="EMBL" id="SIRE01000018">
    <property type="protein sequence ID" value="TBL75104.1"/>
    <property type="molecule type" value="Genomic_DNA"/>
</dbReference>
<gene>
    <name evidence="3" type="ORF">EYB31_24145</name>
</gene>
<feature type="repeat" description="TPR" evidence="1">
    <location>
        <begin position="481"/>
        <end position="514"/>
    </location>
</feature>
<proteinExistence type="predicted"/>